<accession>A0ABQ7UQR8</accession>
<evidence type="ECO:0000313" key="1">
    <source>
        <dbReference type="EMBL" id="KAH0754201.1"/>
    </source>
</evidence>
<name>A0ABQ7UQR8_SOLTU</name>
<comment type="caution">
    <text evidence="1">The sequence shown here is derived from an EMBL/GenBank/DDBJ whole genome shotgun (WGS) entry which is preliminary data.</text>
</comment>
<sequence>MTKALKIIKLNNIAERLEAASKPSTSTTEMISEVLKILEPWCISSRIIESKPSTSSSQITTMEMVRFVNTLLDYVQDHGPREFFNNLRPLQAIFTLTASRCIEHESMRHFFIHVENVAYTALEILFRTIITSYEISQWQDWAGAFNHRQILTALKSSRSETTLKSGCMVDFVNALRRLFSINSKLFSFIMSKIQ</sequence>
<dbReference type="Proteomes" id="UP000826656">
    <property type="component" value="Unassembled WGS sequence"/>
</dbReference>
<proteinExistence type="predicted"/>
<gene>
    <name evidence="1" type="ORF">KY290_024471</name>
</gene>
<evidence type="ECO:0000313" key="2">
    <source>
        <dbReference type="Proteomes" id="UP000826656"/>
    </source>
</evidence>
<reference evidence="1 2" key="1">
    <citation type="journal article" date="2021" name="bioRxiv">
        <title>Chromosome-scale and haplotype-resolved genome assembly of a tetraploid potato cultivar.</title>
        <authorList>
            <person name="Sun H."/>
            <person name="Jiao W.-B."/>
            <person name="Krause K."/>
            <person name="Campoy J.A."/>
            <person name="Goel M."/>
            <person name="Folz-Donahue K."/>
            <person name="Kukat C."/>
            <person name="Huettel B."/>
            <person name="Schneeberger K."/>
        </authorList>
    </citation>
    <scope>NUCLEOTIDE SEQUENCE [LARGE SCALE GENOMIC DNA]</scope>
    <source>
        <strain evidence="1">SolTubOtavaFocal</strain>
        <tissue evidence="1">Leaves</tissue>
    </source>
</reference>
<keyword evidence="2" id="KW-1185">Reference proteome</keyword>
<organism evidence="1 2">
    <name type="scientific">Solanum tuberosum</name>
    <name type="common">Potato</name>
    <dbReference type="NCBI Taxonomy" id="4113"/>
    <lineage>
        <taxon>Eukaryota</taxon>
        <taxon>Viridiplantae</taxon>
        <taxon>Streptophyta</taxon>
        <taxon>Embryophyta</taxon>
        <taxon>Tracheophyta</taxon>
        <taxon>Spermatophyta</taxon>
        <taxon>Magnoliopsida</taxon>
        <taxon>eudicotyledons</taxon>
        <taxon>Gunneridae</taxon>
        <taxon>Pentapetalae</taxon>
        <taxon>asterids</taxon>
        <taxon>lamiids</taxon>
        <taxon>Solanales</taxon>
        <taxon>Solanaceae</taxon>
        <taxon>Solanoideae</taxon>
        <taxon>Solaneae</taxon>
        <taxon>Solanum</taxon>
    </lineage>
</organism>
<protein>
    <submittedName>
        <fullName evidence="1">Uncharacterized protein</fullName>
    </submittedName>
</protein>
<dbReference type="EMBL" id="JAIVGD010000018">
    <property type="protein sequence ID" value="KAH0754201.1"/>
    <property type="molecule type" value="Genomic_DNA"/>
</dbReference>